<dbReference type="SMART" id="SM00985">
    <property type="entry name" value="UBA_e1_C"/>
    <property type="match status" value="1"/>
</dbReference>
<dbReference type="InterPro" id="IPR000594">
    <property type="entry name" value="ThiF_NAD_FAD-bd"/>
</dbReference>
<dbReference type="GO" id="GO:0005737">
    <property type="term" value="C:cytoplasm"/>
    <property type="evidence" value="ECO:0007669"/>
    <property type="project" value="TreeGrafter"/>
</dbReference>
<evidence type="ECO:0000256" key="5">
    <source>
        <dbReference type="ARBA" id="ARBA00022598"/>
    </source>
</evidence>
<dbReference type="Gene3D" id="3.40.50.720">
    <property type="entry name" value="NAD(P)-binding Rossmann-like Domain"/>
    <property type="match status" value="1"/>
</dbReference>
<dbReference type="Pfam" id="PF16190">
    <property type="entry name" value="E1_FCCH"/>
    <property type="match status" value="1"/>
</dbReference>
<feature type="coiled-coil region" evidence="12">
    <location>
        <begin position="773"/>
        <end position="800"/>
    </location>
</feature>
<comment type="similarity">
    <text evidence="3 11">Belongs to the ubiquitin-activating E1 family.</text>
</comment>
<keyword evidence="6 11" id="KW-0547">Nucleotide-binding</keyword>
<dbReference type="PROSITE" id="PS00536">
    <property type="entry name" value="UBIQUITIN_ACTIVAT_1"/>
    <property type="match status" value="1"/>
</dbReference>
<dbReference type="GeneTree" id="ENSGT00940000166002"/>
<dbReference type="Gene3D" id="2.40.30.180">
    <property type="entry name" value="Ubiquitin-activating enzyme E1, FCCH domain"/>
    <property type="match status" value="1"/>
</dbReference>
<dbReference type="GO" id="GO:0006511">
    <property type="term" value="P:ubiquitin-dependent protein catabolic process"/>
    <property type="evidence" value="ECO:0007669"/>
    <property type="project" value="TreeGrafter"/>
</dbReference>
<evidence type="ECO:0000259" key="13">
    <source>
        <dbReference type="SMART" id="SM00985"/>
    </source>
</evidence>
<organism evidence="14 15">
    <name type="scientific">Cyprinus carpio carpio</name>
    <dbReference type="NCBI Taxonomy" id="630221"/>
    <lineage>
        <taxon>Eukaryota</taxon>
        <taxon>Metazoa</taxon>
        <taxon>Chordata</taxon>
        <taxon>Craniata</taxon>
        <taxon>Vertebrata</taxon>
        <taxon>Euteleostomi</taxon>
        <taxon>Actinopterygii</taxon>
        <taxon>Neopterygii</taxon>
        <taxon>Teleostei</taxon>
        <taxon>Ostariophysi</taxon>
        <taxon>Cypriniformes</taxon>
        <taxon>Cyprinidae</taxon>
        <taxon>Cyprininae</taxon>
        <taxon>Cyprinus</taxon>
    </lineage>
</organism>
<dbReference type="FunFam" id="3.50.50.80:FF:000002">
    <property type="entry name" value="SUMO-activating enzyme subunit 2"/>
    <property type="match status" value="1"/>
</dbReference>
<feature type="active site" description="Glycyl thioester intermediate" evidence="10">
    <location>
        <position position="590"/>
    </location>
</feature>
<dbReference type="SUPFAM" id="SSF69572">
    <property type="entry name" value="Activating enzymes of the ubiquitin-like proteins"/>
    <property type="match status" value="2"/>
</dbReference>
<evidence type="ECO:0000256" key="1">
    <source>
        <dbReference type="ARBA" id="ARBA00000488"/>
    </source>
</evidence>
<reference evidence="14" key="1">
    <citation type="submission" date="2025-08" db="UniProtKB">
        <authorList>
            <consortium name="Ensembl"/>
        </authorList>
    </citation>
    <scope>IDENTIFICATION</scope>
</reference>
<dbReference type="FunFam" id="3.50.50.80:FF:000001">
    <property type="entry name" value="ubiquitin-like modifier-activating enzyme 1"/>
    <property type="match status" value="1"/>
</dbReference>
<dbReference type="GO" id="GO:0004839">
    <property type="term" value="F:ubiquitin activating enzyme activity"/>
    <property type="evidence" value="ECO:0007669"/>
    <property type="project" value="UniProtKB-EC"/>
</dbReference>
<dbReference type="FunFam" id="3.10.290.60:FF:000005">
    <property type="entry name" value="Ubiquitin-like modifier-activating enzyme 7"/>
    <property type="match status" value="1"/>
</dbReference>
<dbReference type="EC" id="6.2.1.45" evidence="4"/>
<evidence type="ECO:0000313" key="15">
    <source>
        <dbReference type="Proteomes" id="UP001108240"/>
    </source>
</evidence>
<dbReference type="Pfam" id="PF00899">
    <property type="entry name" value="ThiF"/>
    <property type="match status" value="1"/>
</dbReference>
<dbReference type="FunFam" id="1.10.10.2660:FF:000001">
    <property type="entry name" value="Ubiquitin-activating enzyme E1 1"/>
    <property type="match status" value="1"/>
</dbReference>
<dbReference type="InterPro" id="IPR032420">
    <property type="entry name" value="E1_4HB"/>
</dbReference>
<dbReference type="Gene3D" id="3.10.290.60">
    <property type="entry name" value="Ubiquitin-activating enzyme E1, UFD domain"/>
    <property type="match status" value="1"/>
</dbReference>
<dbReference type="CDD" id="cd01491">
    <property type="entry name" value="Ube1_repeat1"/>
    <property type="match status" value="1"/>
</dbReference>
<dbReference type="PANTHER" id="PTHR10953:SF198">
    <property type="entry name" value="E1 UBIQUITIN-ACTIVATING ENZYME"/>
    <property type="match status" value="1"/>
</dbReference>
<keyword evidence="12" id="KW-0175">Coiled coil</keyword>
<proteinExistence type="inferred from homology"/>
<dbReference type="GO" id="GO:0005634">
    <property type="term" value="C:nucleus"/>
    <property type="evidence" value="ECO:0007669"/>
    <property type="project" value="TreeGrafter"/>
</dbReference>
<dbReference type="CDD" id="cd01490">
    <property type="entry name" value="Ube1_repeat2"/>
    <property type="match status" value="1"/>
</dbReference>
<dbReference type="PRINTS" id="PR01849">
    <property type="entry name" value="UBIQUITINACT"/>
</dbReference>
<dbReference type="InterPro" id="IPR018965">
    <property type="entry name" value="Ub-activating_enz_E1_C"/>
</dbReference>
<evidence type="ECO:0000256" key="2">
    <source>
        <dbReference type="ARBA" id="ARBA00004906"/>
    </source>
</evidence>
<dbReference type="InterPro" id="IPR042063">
    <property type="entry name" value="Ubi_acti_E1_SCCH"/>
</dbReference>
<dbReference type="Gene3D" id="3.40.50.12550">
    <property type="entry name" value="Ubiquitin-activating enzyme E1, inactive adenylation domain, subdomain 2"/>
    <property type="match status" value="1"/>
</dbReference>
<dbReference type="Gene3D" id="3.50.50.80">
    <property type="entry name" value="Ubiquitin-activating enzyme E1, inactive adenylation domain, subdomain 1"/>
    <property type="match status" value="1"/>
</dbReference>
<dbReference type="InterPro" id="IPR033127">
    <property type="entry name" value="UBQ-activ_enz_E1_Cys_AS"/>
</dbReference>
<evidence type="ECO:0000256" key="6">
    <source>
        <dbReference type="ARBA" id="ARBA00022741"/>
    </source>
</evidence>
<reference evidence="14" key="2">
    <citation type="submission" date="2025-09" db="UniProtKB">
        <authorList>
            <consortium name="Ensembl"/>
        </authorList>
    </citation>
    <scope>IDENTIFICATION</scope>
</reference>
<dbReference type="Ensembl" id="ENSCCRT00000147582.1">
    <property type="protein sequence ID" value="ENSCCRP00000167101.1"/>
    <property type="gene ID" value="ENSCCRG00000017441.2"/>
</dbReference>
<dbReference type="FunFam" id="3.40.50.720:FF:000015">
    <property type="entry name" value="Ubiquitin-activating enzyme E1 1"/>
    <property type="match status" value="1"/>
</dbReference>
<dbReference type="AlphaFoldDB" id="A0A9J8CMC2"/>
<dbReference type="Pfam" id="PF09358">
    <property type="entry name" value="E1_UFD"/>
    <property type="match status" value="1"/>
</dbReference>
<dbReference type="OMA" id="CIREKCN"/>
<dbReference type="Proteomes" id="UP001108240">
    <property type="component" value="Unplaced"/>
</dbReference>
<dbReference type="Pfam" id="PF16191">
    <property type="entry name" value="E1_4HB"/>
    <property type="match status" value="1"/>
</dbReference>
<feature type="domain" description="Ubiquitin-activating enzyme E1 C-terminal" evidence="13">
    <location>
        <begin position="884"/>
        <end position="1011"/>
    </location>
</feature>
<evidence type="ECO:0000256" key="7">
    <source>
        <dbReference type="ARBA" id="ARBA00022786"/>
    </source>
</evidence>
<dbReference type="InterPro" id="IPR038252">
    <property type="entry name" value="UBA_E1_C_sf"/>
</dbReference>
<evidence type="ECO:0000256" key="4">
    <source>
        <dbReference type="ARBA" id="ARBA00012990"/>
    </source>
</evidence>
<dbReference type="GO" id="GO:0006974">
    <property type="term" value="P:DNA damage response"/>
    <property type="evidence" value="ECO:0007669"/>
    <property type="project" value="TreeGrafter"/>
</dbReference>
<dbReference type="InterPro" id="IPR018075">
    <property type="entry name" value="UBQ-activ_enz_E1"/>
</dbReference>
<dbReference type="InterPro" id="IPR035985">
    <property type="entry name" value="Ubiquitin-activating_enz"/>
</dbReference>
<dbReference type="Pfam" id="PF10585">
    <property type="entry name" value="UBA_E1_SCCH"/>
    <property type="match status" value="1"/>
</dbReference>
<accession>A0A9J8CMC2</accession>
<dbReference type="InterPro" id="IPR042449">
    <property type="entry name" value="Ub-E1_IAD_1"/>
</dbReference>
<keyword evidence="8 11" id="KW-0067">ATP-binding</keyword>
<protein>
    <recommendedName>
        <fullName evidence="4">E1 ubiquitin-activating enzyme</fullName>
        <ecNumber evidence="4">6.2.1.45</ecNumber>
    </recommendedName>
    <alternativeName>
        <fullName evidence="9">Ubiquitin-activating enzyme E1</fullName>
    </alternativeName>
</protein>
<sequence length="1027" mass="115287">MAQADIDEGLYSRQLYVIDHDAMRRMGKADVLIAGMRGLGVEIAKNVILAGVRSVTIQDEGVVQWRDLSSQFYLKEADLGQNRALCSEKQLSSLNVYVRVSAWTNKLDEDFLSKFQVVVLTNSPLEEQLHVGAFCHSNNIKFIVADTRGLCGQLFCDFGESFEVRDTNGETPVSAMIAHISKDNPGIVTCTDEESHEFTDGMFVNFSEIQGMTELNSYGPIEIKVRDSYSFSICDTSNFSEYVKGGVVTEVKQSEILSFKPLNVALDEAIRDPGLVEMTDYGKTQRHLSLHLAFQALHRFTQKYSRAPHPRSQAGAEELVAITKELCKDAKFDELDEDAVRQLSLVASGDLAPVSAFIGGLAAQEVVKACSGKFTPLRQWLYFDALECLPQENDGVLSEDACAPRDSRYDGQISVFGSAFQDKLKKQNYFLVGAGAIGCELLKNFALIGLGAGEGGNITVTDMDSIERSNLNRQFLFHSKDIGRLKSEVAAESVKEMNPYMNITAHQNRVCPETEEVYTHSFYSNLDGVAAALDNVDARVYLDQCCVRNKKPMLEGGTLGSKGHTLVVVPHLTESYGPSTSGGQKAIPICTLKNFPHRIEHTLQWARDQFEGLFKQTAENVNNFLSDPTFVDRTVARGDVEAVEILEGVYRILGEEWPQNWADCVSWARRQWETLYNNQIKQLLHCFPRDQVTSSGLPFWMGAKRCPDPLTFDTNNTTHMDFIVAAANLYGQIYGITGSRNRADIQSILQGVKVPEFTPKSSVKIAVTDQELKEENEERKEEDKVKLEMLKEKLSKLQLKDQSFRMHPQEFEKDDDSNFHMDYIVATSNLRAENYNIPTADRHKSKLIAGRIIPAIATTTAAIAGLMCLELYKLVQGHQKITSYRNAYINLATQYFVLSQPCVAPTYTVAGQRYSLWDDFLVQGRREGQKEMTLEELLKHIKENHKLSITGLYYGTAVLYSDLSDHTDRLKLSITDLVRTATKREIPDHQQMLEIIPSFEEDEDCQTVPPIRYLLIPDHPPLTSRLT</sequence>
<dbReference type="InterPro" id="IPR000011">
    <property type="entry name" value="UBQ/SUMO-activ_enz_E1-like"/>
</dbReference>
<name>A0A9J8CMC2_CYPCA</name>
<evidence type="ECO:0000256" key="11">
    <source>
        <dbReference type="RuleBase" id="RU000519"/>
    </source>
</evidence>
<dbReference type="NCBIfam" id="TIGR01408">
    <property type="entry name" value="Ube1"/>
    <property type="match status" value="1"/>
</dbReference>
<evidence type="ECO:0000256" key="12">
    <source>
        <dbReference type="SAM" id="Coils"/>
    </source>
</evidence>
<dbReference type="Gene3D" id="1.10.10.2660">
    <property type="entry name" value="Ubiquitin-activating enzyme E1, SCCH domain"/>
    <property type="match status" value="1"/>
</dbReference>
<comment type="catalytic activity">
    <reaction evidence="1">
        <text>ATP + ubiquitin + [E1 ubiquitin-activating enzyme]-L-cysteine = AMP + diphosphate + S-ubiquitinyl-[E1 ubiquitin-activating enzyme]-L-cysteine.</text>
        <dbReference type="EC" id="6.2.1.45"/>
    </reaction>
</comment>
<keyword evidence="15" id="KW-1185">Reference proteome</keyword>
<evidence type="ECO:0000256" key="3">
    <source>
        <dbReference type="ARBA" id="ARBA00005673"/>
    </source>
</evidence>
<dbReference type="PANTHER" id="PTHR10953">
    <property type="entry name" value="UBIQUITIN-ACTIVATING ENZYME E1"/>
    <property type="match status" value="1"/>
</dbReference>
<dbReference type="InterPro" id="IPR032418">
    <property type="entry name" value="E1_FCCH"/>
</dbReference>
<dbReference type="PROSITE" id="PS00865">
    <property type="entry name" value="UBIQUITIN_ACTIVAT_2"/>
    <property type="match status" value="1"/>
</dbReference>
<dbReference type="InterPro" id="IPR045886">
    <property type="entry name" value="ThiF/MoeB/HesA"/>
</dbReference>
<dbReference type="InterPro" id="IPR018074">
    <property type="entry name" value="UBQ-activ_enz_E1_CS"/>
</dbReference>
<keyword evidence="7 11" id="KW-0833">Ubl conjugation pathway</keyword>
<evidence type="ECO:0000256" key="8">
    <source>
        <dbReference type="ARBA" id="ARBA00022840"/>
    </source>
</evidence>
<evidence type="ECO:0000256" key="10">
    <source>
        <dbReference type="PROSITE-ProRule" id="PRU10132"/>
    </source>
</evidence>
<dbReference type="InterPro" id="IPR019572">
    <property type="entry name" value="UBA_E1_SCCH"/>
</dbReference>
<dbReference type="GO" id="GO:0005524">
    <property type="term" value="F:ATP binding"/>
    <property type="evidence" value="ECO:0007669"/>
    <property type="project" value="UniProtKB-KW"/>
</dbReference>
<evidence type="ECO:0000256" key="9">
    <source>
        <dbReference type="ARBA" id="ARBA00030371"/>
    </source>
</evidence>
<evidence type="ECO:0000313" key="14">
    <source>
        <dbReference type="Ensembl" id="ENSCCRP00000167101.1"/>
    </source>
</evidence>
<keyword evidence="5 11" id="KW-0436">Ligase</keyword>
<dbReference type="FunFam" id="3.40.50.12550:FF:000001">
    <property type="entry name" value="Ubiquitin-activating enzyme E1 1"/>
    <property type="match status" value="1"/>
</dbReference>
<dbReference type="FunFam" id="2.40.30.180:FF:000001">
    <property type="entry name" value="ubiquitin-like modifier-activating enzyme 1"/>
    <property type="match status" value="1"/>
</dbReference>
<dbReference type="InterPro" id="IPR042302">
    <property type="entry name" value="E1_FCCH_sf"/>
</dbReference>
<comment type="pathway">
    <text evidence="2">Protein modification; protein ubiquitination.</text>
</comment>